<comment type="caution">
    <text evidence="1">The sequence shown here is derived from an EMBL/GenBank/DDBJ whole genome shotgun (WGS) entry which is preliminary data.</text>
</comment>
<evidence type="ECO:0000313" key="2">
    <source>
        <dbReference type="Proteomes" id="UP001140087"/>
    </source>
</evidence>
<keyword evidence="2" id="KW-1185">Reference proteome</keyword>
<dbReference type="EMBL" id="JANBUN010000122">
    <property type="protein sequence ID" value="KAJ2806663.1"/>
    <property type="molecule type" value="Genomic_DNA"/>
</dbReference>
<proteinExistence type="predicted"/>
<sequence length="394" mass="40060">MALPAQRWCAGGQALPSVPHTPPASYSSGRRGSSTSYSSHSLGLDALDFGYDKQVVDSLVPPSPDGCSASSAASSALSPDEHARPSGTAGCSCRCPRCRRCEYRLPDVRLSLGDLVAPIDLAEFNSFGDDDGCASTASPPRDTPCSSAAAAASLAAVPDKPAAGDSNALRLLLPLAGGHGGMFSLREIDEPAEEPAVPARQAPAPAMCGPEQPVLNAEATVARLGAVDGIVAAAVPLPPAGSGRDAGPREPAIPDVIAGLGGTYTPDCILSSVACAGGCSCAQATAAAAARAAPCRLAEAVARGRCYVQFHRSLPTGVPPLDPNARSGAPSGLDVDSCIVPDPRSLATSIRTVDQPFESTQSITRLMTALRVHPVVVGRPFLGPSRAVLFSHLF</sequence>
<dbReference type="Proteomes" id="UP001140087">
    <property type="component" value="Unassembled WGS sequence"/>
</dbReference>
<organism evidence="1 2">
    <name type="scientific">Coemansia helicoidea</name>
    <dbReference type="NCBI Taxonomy" id="1286919"/>
    <lineage>
        <taxon>Eukaryota</taxon>
        <taxon>Fungi</taxon>
        <taxon>Fungi incertae sedis</taxon>
        <taxon>Zoopagomycota</taxon>
        <taxon>Kickxellomycotina</taxon>
        <taxon>Kickxellomycetes</taxon>
        <taxon>Kickxellales</taxon>
        <taxon>Kickxellaceae</taxon>
        <taxon>Coemansia</taxon>
    </lineage>
</organism>
<reference evidence="1" key="1">
    <citation type="submission" date="2022-07" db="EMBL/GenBank/DDBJ databases">
        <title>Phylogenomic reconstructions and comparative analyses of Kickxellomycotina fungi.</title>
        <authorList>
            <person name="Reynolds N.K."/>
            <person name="Stajich J.E."/>
            <person name="Barry K."/>
            <person name="Grigoriev I.V."/>
            <person name="Crous P."/>
            <person name="Smith M.E."/>
        </authorList>
    </citation>
    <scope>NUCLEOTIDE SEQUENCE</scope>
    <source>
        <strain evidence="1">BCRC 34780</strain>
    </source>
</reference>
<name>A0ACC1LDT1_9FUNG</name>
<accession>A0ACC1LDT1</accession>
<protein>
    <submittedName>
        <fullName evidence="1">Uncharacterized protein</fullName>
    </submittedName>
</protein>
<gene>
    <name evidence="1" type="ORF">H4R21_000772</name>
</gene>
<evidence type="ECO:0000313" key="1">
    <source>
        <dbReference type="EMBL" id="KAJ2806663.1"/>
    </source>
</evidence>